<comment type="caution">
    <text evidence="2">The sequence shown here is derived from an EMBL/GenBank/DDBJ whole genome shotgun (WGS) entry which is preliminary data.</text>
</comment>
<name>A0A4Q2D4F8_9AGAR</name>
<dbReference type="EMBL" id="SDEE01000739">
    <property type="protein sequence ID" value="RXW14230.1"/>
    <property type="molecule type" value="Genomic_DNA"/>
</dbReference>
<proteinExistence type="predicted"/>
<evidence type="ECO:0000313" key="2">
    <source>
        <dbReference type="EMBL" id="RXW14230.1"/>
    </source>
</evidence>
<sequence length="183" mass="19962">MIFPAATTNSTPRSSPRTLPTCPLSMLREAPSLRLPALAGSGVVTQRPNGQARRPPPQEAGGRMTRRYPMSGRLIHPASLRLLRAMHHQRARALAVRKLNKRGDQQRTYIAIALDTVVQWFGTTAPPREGDEQAWSDVRAIEPNINQMIAGICNSDWAPAIALDSGGDGDNAIRPPYSNPQAL</sequence>
<feature type="region of interest" description="Disordered" evidence="1">
    <location>
        <begin position="40"/>
        <end position="65"/>
    </location>
</feature>
<gene>
    <name evidence="2" type="ORF">EST38_g11625</name>
</gene>
<protein>
    <submittedName>
        <fullName evidence="2">Uncharacterized protein</fullName>
    </submittedName>
</protein>
<accession>A0A4Q2D4F8</accession>
<dbReference type="Proteomes" id="UP000290288">
    <property type="component" value="Unassembled WGS sequence"/>
</dbReference>
<keyword evidence="3" id="KW-1185">Reference proteome</keyword>
<evidence type="ECO:0000313" key="3">
    <source>
        <dbReference type="Proteomes" id="UP000290288"/>
    </source>
</evidence>
<reference evidence="2 3" key="1">
    <citation type="submission" date="2019-01" db="EMBL/GenBank/DDBJ databases">
        <title>Draft genome sequence of Psathyrella aberdarensis IHI B618.</title>
        <authorList>
            <person name="Buettner E."/>
            <person name="Kellner H."/>
        </authorList>
    </citation>
    <scope>NUCLEOTIDE SEQUENCE [LARGE SCALE GENOMIC DNA]</scope>
    <source>
        <strain evidence="2 3">IHI B618</strain>
    </source>
</reference>
<organism evidence="2 3">
    <name type="scientific">Candolleomyces aberdarensis</name>
    <dbReference type="NCBI Taxonomy" id="2316362"/>
    <lineage>
        <taxon>Eukaryota</taxon>
        <taxon>Fungi</taxon>
        <taxon>Dikarya</taxon>
        <taxon>Basidiomycota</taxon>
        <taxon>Agaricomycotina</taxon>
        <taxon>Agaricomycetes</taxon>
        <taxon>Agaricomycetidae</taxon>
        <taxon>Agaricales</taxon>
        <taxon>Agaricineae</taxon>
        <taxon>Psathyrellaceae</taxon>
        <taxon>Candolleomyces</taxon>
    </lineage>
</organism>
<evidence type="ECO:0000256" key="1">
    <source>
        <dbReference type="SAM" id="MobiDB-lite"/>
    </source>
</evidence>
<dbReference type="AlphaFoldDB" id="A0A4Q2D4F8"/>